<dbReference type="EMBL" id="CCBQ010000001">
    <property type="protein sequence ID" value="CDO91722.1"/>
    <property type="molecule type" value="Genomic_DNA"/>
</dbReference>
<comment type="caution">
    <text evidence="2">The sequence shown here is derived from an EMBL/GenBank/DDBJ whole genome shotgun (WGS) entry which is preliminary data.</text>
</comment>
<reference evidence="2 3" key="1">
    <citation type="submission" date="2014-03" db="EMBL/GenBank/DDBJ databases">
        <title>The genome of Kluyveromyces dobzhanskii.</title>
        <authorList>
            <person name="Nystedt B."/>
            <person name="Astrom S."/>
        </authorList>
    </citation>
    <scope>NUCLEOTIDE SEQUENCE [LARGE SCALE GENOMIC DNA]</scope>
    <source>
        <strain evidence="2 3">CBS 2104</strain>
    </source>
</reference>
<accession>A0A0A8L0T1</accession>
<feature type="compositionally biased region" description="Basic and acidic residues" evidence="1">
    <location>
        <begin position="9"/>
        <end position="23"/>
    </location>
</feature>
<dbReference type="AlphaFoldDB" id="A0A0A8L0T1"/>
<organism evidence="2 3">
    <name type="scientific">Kluyveromyces dobzhanskii CBS 2104</name>
    <dbReference type="NCBI Taxonomy" id="1427455"/>
    <lineage>
        <taxon>Eukaryota</taxon>
        <taxon>Fungi</taxon>
        <taxon>Dikarya</taxon>
        <taxon>Ascomycota</taxon>
        <taxon>Saccharomycotina</taxon>
        <taxon>Saccharomycetes</taxon>
        <taxon>Saccharomycetales</taxon>
        <taxon>Saccharomycetaceae</taxon>
        <taxon>Kluyveromyces</taxon>
    </lineage>
</organism>
<protein>
    <submittedName>
        <fullName evidence="2">WGS project CCBQ000000000 data, contig 00028</fullName>
    </submittedName>
</protein>
<name>A0A0A8L0T1_9SACH</name>
<dbReference type="Pfam" id="PF08691">
    <property type="entry name" value="Nse5"/>
    <property type="match status" value="1"/>
</dbReference>
<dbReference type="Proteomes" id="UP000031516">
    <property type="component" value="Unassembled WGS sequence"/>
</dbReference>
<dbReference type="OrthoDB" id="4066051at2759"/>
<evidence type="ECO:0000313" key="2">
    <source>
        <dbReference type="EMBL" id="CDO91722.1"/>
    </source>
</evidence>
<sequence length="377" mass="43294">MHSTDEDEVVHSSDDDTHDKIWDLQDEDPGPNGVNSRKFYANRDYFLPSSDDPDMFQQDKVLSSITSSNSSSGVKRRGSAEHEKLWEGWHKSLKSSTRINEMTMEMKSFSEVRLNEQALRRKNSPLHDRELQIADSIKRPIPSSLLRELAADISDTTLDWYFLREDPDFGVVPDRISTFLGKNGSVPIRDLYKKFGADCSIDIGDSYCPYGKLIPVETMCSLIKANNTDTADSFKCFIKFILDRQISSNLSASWVRDIWESFSCDKIALYLEVVPRNRYLLHYRITRLLPLQEDIVSRLFPKDDGIITEFENLLDSHQWTYLLYFIMLVLGTSALPFGPSAHMTYIEDCILDLNTQNHSQIQLSVIKSYITVCSKIK</sequence>
<evidence type="ECO:0000313" key="3">
    <source>
        <dbReference type="Proteomes" id="UP000031516"/>
    </source>
</evidence>
<proteinExistence type="predicted"/>
<feature type="region of interest" description="Disordered" evidence="1">
    <location>
        <begin position="1"/>
        <end position="37"/>
    </location>
</feature>
<gene>
    <name evidence="2" type="ORF">KLDO_g54</name>
</gene>
<dbReference type="InterPro" id="IPR014803">
    <property type="entry name" value="DNA_repair_Nse5/Nse6"/>
</dbReference>
<keyword evidence="3" id="KW-1185">Reference proteome</keyword>
<evidence type="ECO:0000256" key="1">
    <source>
        <dbReference type="SAM" id="MobiDB-lite"/>
    </source>
</evidence>